<name>A0A0G2F473_PHACM</name>
<evidence type="ECO:0000256" key="9">
    <source>
        <dbReference type="ARBA" id="ARBA00068817"/>
    </source>
</evidence>
<evidence type="ECO:0000256" key="5">
    <source>
        <dbReference type="ARBA" id="ARBA00022840"/>
    </source>
</evidence>
<evidence type="ECO:0000256" key="7">
    <source>
        <dbReference type="ARBA" id="ARBA00023146"/>
    </source>
</evidence>
<dbReference type="AlphaFoldDB" id="A0A0G2F473"/>
<keyword evidence="3 10" id="KW-0436">Ligase</keyword>
<dbReference type="PRINTS" id="PR01041">
    <property type="entry name" value="TRNASYNTHMET"/>
</dbReference>
<evidence type="ECO:0000256" key="6">
    <source>
        <dbReference type="ARBA" id="ARBA00022917"/>
    </source>
</evidence>
<dbReference type="SUPFAM" id="SSF47323">
    <property type="entry name" value="Anticodon-binding domain of a subclass of class I aminoacyl-tRNA synthetases"/>
    <property type="match status" value="1"/>
</dbReference>
<protein>
    <recommendedName>
        <fullName evidence="9">Probable methionine--tRNA ligase, mitochondrial</fullName>
        <ecNumber evidence="2">6.1.1.10</ecNumber>
    </recommendedName>
</protein>
<dbReference type="NCBIfam" id="TIGR00398">
    <property type="entry name" value="metG"/>
    <property type="match status" value="1"/>
</dbReference>
<dbReference type="InterPro" id="IPR023457">
    <property type="entry name" value="Met-tRNA_synth_2"/>
</dbReference>
<dbReference type="Gene3D" id="3.40.50.620">
    <property type="entry name" value="HUPs"/>
    <property type="match status" value="1"/>
</dbReference>
<evidence type="ECO:0000313" key="13">
    <source>
        <dbReference type="Proteomes" id="UP000053317"/>
    </source>
</evidence>
<accession>A0A0G2F473</accession>
<dbReference type="Pfam" id="PF09334">
    <property type="entry name" value="tRNA-synt_1g"/>
    <property type="match status" value="1"/>
</dbReference>
<dbReference type="InterPro" id="IPR014758">
    <property type="entry name" value="Met-tRNA_synth"/>
</dbReference>
<proteinExistence type="inferred from homology"/>
<evidence type="ECO:0000256" key="8">
    <source>
        <dbReference type="ARBA" id="ARBA00047364"/>
    </source>
</evidence>
<dbReference type="GO" id="GO:0005524">
    <property type="term" value="F:ATP binding"/>
    <property type="evidence" value="ECO:0007669"/>
    <property type="project" value="UniProtKB-KW"/>
</dbReference>
<dbReference type="SUPFAM" id="SSF52374">
    <property type="entry name" value="Nucleotidylyl transferase"/>
    <property type="match status" value="1"/>
</dbReference>
<feature type="domain" description="Methionyl/Leucyl tRNA synthetase" evidence="11">
    <location>
        <begin position="2"/>
        <end position="327"/>
    </location>
</feature>
<dbReference type="FunFam" id="2.170.220.10:FF:000001">
    <property type="entry name" value="methionine--tRNA ligase, mitochondrial"/>
    <property type="match status" value="1"/>
</dbReference>
<dbReference type="CDD" id="cd00814">
    <property type="entry name" value="MetRS_core"/>
    <property type="match status" value="1"/>
</dbReference>
<evidence type="ECO:0000256" key="10">
    <source>
        <dbReference type="RuleBase" id="RU363039"/>
    </source>
</evidence>
<keyword evidence="4 10" id="KW-0547">Nucleotide-binding</keyword>
<dbReference type="GO" id="GO:0005739">
    <property type="term" value="C:mitochondrion"/>
    <property type="evidence" value="ECO:0007669"/>
    <property type="project" value="UniProtKB-ARBA"/>
</dbReference>
<evidence type="ECO:0000256" key="2">
    <source>
        <dbReference type="ARBA" id="ARBA00012838"/>
    </source>
</evidence>
<dbReference type="InterPro" id="IPR033911">
    <property type="entry name" value="MetRS_core"/>
</dbReference>
<dbReference type="Proteomes" id="UP000053317">
    <property type="component" value="Unassembled WGS sequence"/>
</dbReference>
<evidence type="ECO:0000256" key="4">
    <source>
        <dbReference type="ARBA" id="ARBA00022741"/>
    </source>
</evidence>
<keyword evidence="5 10" id="KW-0067">ATP-binding</keyword>
<dbReference type="InterPro" id="IPR009080">
    <property type="entry name" value="tRNAsynth_Ia_anticodon-bd"/>
</dbReference>
<gene>
    <name evidence="12" type="ORF">UCRPC4_g00248</name>
</gene>
<evidence type="ECO:0000256" key="1">
    <source>
        <dbReference type="ARBA" id="ARBA00005594"/>
    </source>
</evidence>
<reference evidence="12 13" key="1">
    <citation type="submission" date="2015-05" db="EMBL/GenBank/DDBJ databases">
        <title>Distinctive expansion of gene families associated with plant cell wall degradation and secondary metabolism in the genomes of grapevine trunk pathogens.</title>
        <authorList>
            <person name="Lawrence D.P."/>
            <person name="Travadon R."/>
            <person name="Rolshausen P.E."/>
            <person name="Baumgartner K."/>
        </authorList>
    </citation>
    <scope>NUCLEOTIDE SEQUENCE [LARGE SCALE GENOMIC DNA]</scope>
    <source>
        <strain evidence="12">UCRPC4</strain>
    </source>
</reference>
<dbReference type="OrthoDB" id="24670at2759"/>
<dbReference type="InterPro" id="IPR014729">
    <property type="entry name" value="Rossmann-like_a/b/a_fold"/>
</dbReference>
<dbReference type="Gene3D" id="2.170.220.10">
    <property type="match status" value="1"/>
</dbReference>
<dbReference type="PANTHER" id="PTHR43326:SF1">
    <property type="entry name" value="METHIONINE--TRNA LIGASE, MITOCHONDRIAL"/>
    <property type="match status" value="1"/>
</dbReference>
<sequence>MLTGTDEHGIKIQKAAAQAGVDVKLFCDENCTKFQQLAKAANVDYNYFIRTTDLDHKKAVKHAWEVLKHHGYIYQAKHEGWYSIGDETFYPESQVHLVLDPATGRKHMASMETGREVEWSSEINYHFRLSNFREKLLKFYEDNPDWVTPQSRMTEVIQWVETGLEDLSISRPSERLSWGIPVPGDESQTIYVWVDALMNYATRAGYPFTPGQESAKGWPADVHVIGKDIARFHCVYWPALLMALGLPLPRRILTHAHWTMGSKKMSKSDGNVVNPFLALGRFGVDPLRFYLIYQGGIADDSNYENRYVARDYRKCLQGGLGNLVSRLVRAKRYNIRRTVERASQKSLPPLEEPDETYKDAIFKLAAEVTRLMDELNSRGALQAMVDAIYQANAYLELRRPYRLVEDDHAMEQGEADHIIFNLIETVRIVGILLQPIMPEKMKMLFGLLGVDENRRTIEYAQFGADASYGVPTIPLGKGSEGTLFPPRPTDEY</sequence>
<dbReference type="PANTHER" id="PTHR43326">
    <property type="entry name" value="METHIONYL-TRNA SYNTHETASE"/>
    <property type="match status" value="1"/>
</dbReference>
<comment type="caution">
    <text evidence="12">The sequence shown here is derived from an EMBL/GenBank/DDBJ whole genome shotgun (WGS) entry which is preliminary data.</text>
</comment>
<keyword evidence="7 10" id="KW-0030">Aminoacyl-tRNA synthetase</keyword>
<comment type="catalytic activity">
    <reaction evidence="8">
        <text>tRNA(Met) + L-methionine + ATP = L-methionyl-tRNA(Met) + AMP + diphosphate</text>
        <dbReference type="Rhea" id="RHEA:13481"/>
        <dbReference type="Rhea" id="RHEA-COMP:9667"/>
        <dbReference type="Rhea" id="RHEA-COMP:9698"/>
        <dbReference type="ChEBI" id="CHEBI:30616"/>
        <dbReference type="ChEBI" id="CHEBI:33019"/>
        <dbReference type="ChEBI" id="CHEBI:57844"/>
        <dbReference type="ChEBI" id="CHEBI:78442"/>
        <dbReference type="ChEBI" id="CHEBI:78530"/>
        <dbReference type="ChEBI" id="CHEBI:456215"/>
        <dbReference type="EC" id="6.1.1.10"/>
    </reaction>
</comment>
<evidence type="ECO:0000259" key="11">
    <source>
        <dbReference type="Pfam" id="PF09334"/>
    </source>
</evidence>
<comment type="similarity">
    <text evidence="1 10">Belongs to the class-I aminoacyl-tRNA synthetase family.</text>
</comment>
<dbReference type="InterPro" id="IPR015413">
    <property type="entry name" value="Methionyl/Leucyl_tRNA_Synth"/>
</dbReference>
<dbReference type="GO" id="GO:0004825">
    <property type="term" value="F:methionine-tRNA ligase activity"/>
    <property type="evidence" value="ECO:0007669"/>
    <property type="project" value="UniProtKB-EC"/>
</dbReference>
<evidence type="ECO:0000256" key="3">
    <source>
        <dbReference type="ARBA" id="ARBA00022598"/>
    </source>
</evidence>
<dbReference type="Gene3D" id="1.10.730.10">
    <property type="entry name" value="Isoleucyl-tRNA Synthetase, Domain 1"/>
    <property type="match status" value="1"/>
</dbReference>
<keyword evidence="13" id="KW-1185">Reference proteome</keyword>
<dbReference type="EC" id="6.1.1.10" evidence="2"/>
<dbReference type="GO" id="GO:0006431">
    <property type="term" value="P:methionyl-tRNA aminoacylation"/>
    <property type="evidence" value="ECO:0007669"/>
    <property type="project" value="InterPro"/>
</dbReference>
<organism evidence="12 13">
    <name type="scientific">Phaeomoniella chlamydospora</name>
    <name type="common">Phaeoacremonium chlamydosporum</name>
    <dbReference type="NCBI Taxonomy" id="158046"/>
    <lineage>
        <taxon>Eukaryota</taxon>
        <taxon>Fungi</taxon>
        <taxon>Dikarya</taxon>
        <taxon>Ascomycota</taxon>
        <taxon>Pezizomycotina</taxon>
        <taxon>Eurotiomycetes</taxon>
        <taxon>Chaetothyriomycetidae</taxon>
        <taxon>Phaeomoniellales</taxon>
        <taxon>Phaeomoniellaceae</taxon>
        <taxon>Phaeomoniella</taxon>
    </lineage>
</organism>
<dbReference type="EMBL" id="LCWF01000006">
    <property type="protein sequence ID" value="KKY29059.1"/>
    <property type="molecule type" value="Genomic_DNA"/>
</dbReference>
<evidence type="ECO:0000313" key="12">
    <source>
        <dbReference type="EMBL" id="KKY29059.1"/>
    </source>
</evidence>
<reference evidence="12 13" key="2">
    <citation type="submission" date="2015-05" db="EMBL/GenBank/DDBJ databases">
        <authorList>
            <person name="Morales-Cruz A."/>
            <person name="Amrine K.C."/>
            <person name="Cantu D."/>
        </authorList>
    </citation>
    <scope>NUCLEOTIDE SEQUENCE [LARGE SCALE GENOMIC DNA]</scope>
    <source>
        <strain evidence="12">UCRPC4</strain>
    </source>
</reference>
<keyword evidence="6 10" id="KW-0648">Protein biosynthesis</keyword>